<accession>A0A4P2Q706</accession>
<dbReference type="AlphaFoldDB" id="A0A4P2Q706"/>
<gene>
    <name evidence="2" type="ORF">SOCEGT47_058310</name>
</gene>
<dbReference type="EMBL" id="CP012670">
    <property type="protein sequence ID" value="AUX25287.1"/>
    <property type="molecule type" value="Genomic_DNA"/>
</dbReference>
<keyword evidence="1" id="KW-0732">Signal</keyword>
<feature type="chain" id="PRO_5020820914" description="SRCR domain-containing protein" evidence="1">
    <location>
        <begin position="26"/>
        <end position="315"/>
    </location>
</feature>
<evidence type="ECO:0008006" key="4">
    <source>
        <dbReference type="Google" id="ProtNLM"/>
    </source>
</evidence>
<name>A0A4P2Q706_SORCE</name>
<feature type="signal peptide" evidence="1">
    <location>
        <begin position="1"/>
        <end position="25"/>
    </location>
</feature>
<dbReference type="Proteomes" id="UP000295781">
    <property type="component" value="Chromosome"/>
</dbReference>
<dbReference type="RefSeq" id="WP_242515335.1">
    <property type="nucleotide sequence ID" value="NZ_CP012670.1"/>
</dbReference>
<evidence type="ECO:0000313" key="2">
    <source>
        <dbReference type="EMBL" id="AUX25287.1"/>
    </source>
</evidence>
<evidence type="ECO:0000256" key="1">
    <source>
        <dbReference type="SAM" id="SignalP"/>
    </source>
</evidence>
<reference evidence="2 3" key="1">
    <citation type="submission" date="2015-09" db="EMBL/GenBank/DDBJ databases">
        <title>Sorangium comparison.</title>
        <authorList>
            <person name="Zaburannyi N."/>
            <person name="Bunk B."/>
            <person name="Overmann J."/>
            <person name="Mueller R."/>
        </authorList>
    </citation>
    <scope>NUCLEOTIDE SEQUENCE [LARGE SCALE GENOMIC DNA]</scope>
    <source>
        <strain evidence="2 3">So ceGT47</strain>
    </source>
</reference>
<proteinExistence type="predicted"/>
<organism evidence="2 3">
    <name type="scientific">Sorangium cellulosum</name>
    <name type="common">Polyangium cellulosum</name>
    <dbReference type="NCBI Taxonomy" id="56"/>
    <lineage>
        <taxon>Bacteria</taxon>
        <taxon>Pseudomonadati</taxon>
        <taxon>Myxococcota</taxon>
        <taxon>Polyangia</taxon>
        <taxon>Polyangiales</taxon>
        <taxon>Polyangiaceae</taxon>
        <taxon>Sorangium</taxon>
    </lineage>
</organism>
<protein>
    <recommendedName>
        <fullName evidence="4">SRCR domain-containing protein</fullName>
    </recommendedName>
</protein>
<sequence>MDRFSKRHRLVFSMLVLLVPVLTGAEGRGCQVPDSSGGGPGGGGPGPAPTACVVTGCSGQLCADEDIASTCEWREEYACYAKHGVCERDASGECGWRETPELAACLGGDEPAPCVVSGCSGQVCADEAMVTDCEWREEYACYQELGVCERDASGACGWRETPELAACLGGGEPAPCVVSGCSGQICADEPMASTCEWREEYACYQELGVCERDASGACGWRETPELAACLGGGGGGGGGGGEPAPCIVTGCSGQVCADRDVITTCEFREEYACYQELGVCERDASGACGWRETPELDACIEAASAGGSVSVPARR</sequence>
<evidence type="ECO:0000313" key="3">
    <source>
        <dbReference type="Proteomes" id="UP000295781"/>
    </source>
</evidence>